<evidence type="ECO:0000313" key="1">
    <source>
        <dbReference type="EMBL" id="KKL23464.1"/>
    </source>
</evidence>
<protein>
    <submittedName>
        <fullName evidence="1">Uncharacterized protein</fullName>
    </submittedName>
</protein>
<dbReference type="EMBL" id="LAZR01036963">
    <property type="protein sequence ID" value="KKL23464.1"/>
    <property type="molecule type" value="Genomic_DNA"/>
</dbReference>
<evidence type="ECO:0000313" key="2">
    <source>
        <dbReference type="EMBL" id="KKL23467.1"/>
    </source>
</evidence>
<reference evidence="1" key="1">
    <citation type="journal article" date="2015" name="Nature">
        <title>Complex archaea that bridge the gap between prokaryotes and eukaryotes.</title>
        <authorList>
            <person name="Spang A."/>
            <person name="Saw J.H."/>
            <person name="Jorgensen S.L."/>
            <person name="Zaremba-Niedzwiedzka K."/>
            <person name="Martijn J."/>
            <person name="Lind A.E."/>
            <person name="van Eijk R."/>
            <person name="Schleper C."/>
            <person name="Guy L."/>
            <person name="Ettema T.J."/>
        </authorList>
    </citation>
    <scope>NUCLEOTIDE SEQUENCE</scope>
</reference>
<comment type="caution">
    <text evidence="1">The sequence shown here is derived from an EMBL/GenBank/DDBJ whole genome shotgun (WGS) entry which is preliminary data.</text>
</comment>
<sequence length="95" mass="10363">MTDLFASDRDGYTLNSLTFNFDLINTNSPDVPAGQFGVIVKARCPHNNLMQAFIPVSKQAFTDQSDAFTELMGLVDFGVKSGMESGCPNHDKKGE</sequence>
<organism evidence="1">
    <name type="scientific">marine sediment metagenome</name>
    <dbReference type="NCBI Taxonomy" id="412755"/>
    <lineage>
        <taxon>unclassified sequences</taxon>
        <taxon>metagenomes</taxon>
        <taxon>ecological metagenomes</taxon>
    </lineage>
</organism>
<accession>A0A0F9BNJ5</accession>
<gene>
    <name evidence="1" type="ORF">LCGC14_2425090</name>
    <name evidence="2" type="ORF">LCGC14_2425120</name>
</gene>
<proteinExistence type="predicted"/>
<dbReference type="AlphaFoldDB" id="A0A0F9BNJ5"/>
<dbReference type="EMBL" id="LAZR01036963">
    <property type="protein sequence ID" value="KKL23467.1"/>
    <property type="molecule type" value="Genomic_DNA"/>
</dbReference>
<name>A0A0F9BNJ5_9ZZZZ</name>